<dbReference type="Pfam" id="PF12827">
    <property type="entry name" value="Peroxin-22"/>
    <property type="match status" value="1"/>
</dbReference>
<evidence type="ECO:0000256" key="7">
    <source>
        <dbReference type="ARBA" id="ARBA00022989"/>
    </source>
</evidence>
<dbReference type="RefSeq" id="XP_001385228.2">
    <property type="nucleotide sequence ID" value="XM_001385191.1"/>
</dbReference>
<dbReference type="Proteomes" id="UP000002258">
    <property type="component" value="Chromosome 5"/>
</dbReference>
<evidence type="ECO:0000313" key="11">
    <source>
        <dbReference type="EMBL" id="ABN67199.2"/>
    </source>
</evidence>
<protein>
    <recommendedName>
        <fullName evidence="4">Peroxisome assembly protein 22</fullName>
    </recommendedName>
</protein>
<sequence>MAPKLPAGGSRSNPKLWLAAVVATSVVTIGYQIYQLYSQEDERIRERSGKVSEAIEGSVAKKYGNKSIALTLSHSILNSKLPLNEILINNENMIFILPPNLSEDDVTYNLDPSKSGIMPNFKLLKCSNIQGYVQVLKNLKPDMLLICSDDLGLSFMNLSKDLNNFIKTIVNMDQNSEDIYSKFTTPIEQQTLDSQGERSNI</sequence>
<dbReference type="AlphaFoldDB" id="A3LVY4"/>
<dbReference type="GO" id="GO:0005778">
    <property type="term" value="C:peroxisomal membrane"/>
    <property type="evidence" value="ECO:0007669"/>
    <property type="project" value="UniProtKB-SubCell"/>
</dbReference>
<evidence type="ECO:0000256" key="8">
    <source>
        <dbReference type="ARBA" id="ARBA00023136"/>
    </source>
</evidence>
<keyword evidence="6 10" id="KW-0812">Transmembrane</keyword>
<dbReference type="KEGG" id="pic:PICST_32287"/>
<dbReference type="Gene3D" id="3.40.50.11730">
    <property type="entry name" value="Peroxisome assembly protein 22"/>
    <property type="match status" value="1"/>
</dbReference>
<dbReference type="HOGENOM" id="CLU_1402917_0_0_1"/>
<accession>A3LVY4</accession>
<evidence type="ECO:0000256" key="10">
    <source>
        <dbReference type="SAM" id="Phobius"/>
    </source>
</evidence>
<comment type="subcellular location">
    <subcellularLocation>
        <location evidence="2">Peroxisome membrane</location>
        <topology evidence="2">Single-pass membrane protein</topology>
    </subcellularLocation>
</comment>
<evidence type="ECO:0000256" key="9">
    <source>
        <dbReference type="ARBA" id="ARBA00023140"/>
    </source>
</evidence>
<evidence type="ECO:0000256" key="1">
    <source>
        <dbReference type="ARBA" id="ARBA00003659"/>
    </source>
</evidence>
<dbReference type="EMBL" id="CP000499">
    <property type="protein sequence ID" value="ABN67199.2"/>
    <property type="molecule type" value="Genomic_DNA"/>
</dbReference>
<name>A3LVY4_PICST</name>
<evidence type="ECO:0000256" key="2">
    <source>
        <dbReference type="ARBA" id="ARBA00004549"/>
    </source>
</evidence>
<dbReference type="InParanoid" id="A3LVY4"/>
<keyword evidence="12" id="KW-1185">Reference proteome</keyword>
<feature type="transmembrane region" description="Helical" evidence="10">
    <location>
        <begin position="16"/>
        <end position="37"/>
    </location>
</feature>
<dbReference type="InterPro" id="IPR024359">
    <property type="entry name" value="Peroxin-22"/>
</dbReference>
<keyword evidence="5" id="KW-0962">Peroxisome biogenesis</keyword>
<evidence type="ECO:0000313" key="12">
    <source>
        <dbReference type="Proteomes" id="UP000002258"/>
    </source>
</evidence>
<keyword evidence="7 10" id="KW-1133">Transmembrane helix</keyword>
<comment type="function">
    <text evidence="1">Involved in peroxisome biogenesis.</text>
</comment>
<reference evidence="11 12" key="1">
    <citation type="journal article" date="2007" name="Nat. Biotechnol.">
        <title>Genome sequence of the lignocellulose-bioconverting and xylose-fermenting yeast Pichia stipitis.</title>
        <authorList>
            <person name="Jeffries T.W."/>
            <person name="Grigoriev I.V."/>
            <person name="Grimwood J."/>
            <person name="Laplaza J.M."/>
            <person name="Aerts A."/>
            <person name="Salamov A."/>
            <person name="Schmutz J."/>
            <person name="Lindquist E."/>
            <person name="Dehal P."/>
            <person name="Shapiro H."/>
            <person name="Jin Y.S."/>
            <person name="Passoth V."/>
            <person name="Richardson P.M."/>
        </authorList>
    </citation>
    <scope>NUCLEOTIDE SEQUENCE [LARGE SCALE GENOMIC DNA]</scope>
    <source>
        <strain evidence="12">ATCC 58785 / CBS 6054 / NBRC 10063 / NRRL Y-11545</strain>
    </source>
</reference>
<evidence type="ECO:0000256" key="5">
    <source>
        <dbReference type="ARBA" id="ARBA00022593"/>
    </source>
</evidence>
<dbReference type="eggNOG" id="ENOG502S5ME">
    <property type="taxonomic scope" value="Eukaryota"/>
</dbReference>
<dbReference type="GO" id="GO:0007031">
    <property type="term" value="P:peroxisome organization"/>
    <property type="evidence" value="ECO:0007669"/>
    <property type="project" value="UniProtKB-KW"/>
</dbReference>
<evidence type="ECO:0000256" key="3">
    <source>
        <dbReference type="ARBA" id="ARBA00009642"/>
    </source>
</evidence>
<dbReference type="InterPro" id="IPR038613">
    <property type="entry name" value="Peroxin-22_C_sf"/>
</dbReference>
<keyword evidence="9" id="KW-0576">Peroxisome</keyword>
<dbReference type="OrthoDB" id="4014227at2759"/>
<gene>
    <name evidence="11" type="ORF">PICST_32287</name>
</gene>
<keyword evidence="8 10" id="KW-0472">Membrane</keyword>
<evidence type="ECO:0000256" key="6">
    <source>
        <dbReference type="ARBA" id="ARBA00022692"/>
    </source>
</evidence>
<proteinExistence type="inferred from homology"/>
<dbReference type="GeneID" id="4839537"/>
<comment type="similarity">
    <text evidence="3">Belongs to the peroxin-22 family.</text>
</comment>
<dbReference type="OMA" id="SENMIFI"/>
<evidence type="ECO:0000256" key="4">
    <source>
        <dbReference type="ARBA" id="ARBA00018967"/>
    </source>
</evidence>
<organism evidence="11 12">
    <name type="scientific">Scheffersomyces stipitis (strain ATCC 58785 / CBS 6054 / NBRC 10063 / NRRL Y-11545)</name>
    <name type="common">Yeast</name>
    <name type="synonym">Pichia stipitis</name>
    <dbReference type="NCBI Taxonomy" id="322104"/>
    <lineage>
        <taxon>Eukaryota</taxon>
        <taxon>Fungi</taxon>
        <taxon>Dikarya</taxon>
        <taxon>Ascomycota</taxon>
        <taxon>Saccharomycotina</taxon>
        <taxon>Pichiomycetes</taxon>
        <taxon>Debaryomycetaceae</taxon>
        <taxon>Scheffersomyces</taxon>
    </lineage>
</organism>